<gene>
    <name evidence="2" type="ORF">H312_01309</name>
</gene>
<reference evidence="2 3" key="2">
    <citation type="submission" date="2014-03" db="EMBL/GenBank/DDBJ databases">
        <title>The Genome Sequence of Anncaliia algerae insect isolate PRA339.</title>
        <authorList>
            <consortium name="The Broad Institute Genome Sequencing Platform"/>
            <consortium name="The Broad Institute Genome Sequencing Center for Infectious Disease"/>
            <person name="Cuomo C."/>
            <person name="Becnel J."/>
            <person name="Sanscrainte N."/>
            <person name="Walker B."/>
            <person name="Young S.K."/>
            <person name="Zeng Q."/>
            <person name="Gargeya S."/>
            <person name="Fitzgerald M."/>
            <person name="Haas B."/>
            <person name="Abouelleil A."/>
            <person name="Alvarado L."/>
            <person name="Arachchi H.M."/>
            <person name="Berlin A.M."/>
            <person name="Chapman S.B."/>
            <person name="Dewar J."/>
            <person name="Goldberg J."/>
            <person name="Griggs A."/>
            <person name="Gujja S."/>
            <person name="Hansen M."/>
            <person name="Howarth C."/>
            <person name="Imamovic A."/>
            <person name="Larimer J."/>
            <person name="McCowan C."/>
            <person name="Murphy C."/>
            <person name="Neiman D."/>
            <person name="Pearson M."/>
            <person name="Priest M."/>
            <person name="Roberts A."/>
            <person name="Saif S."/>
            <person name="Shea T."/>
            <person name="Sisk P."/>
            <person name="Sykes S."/>
            <person name="Wortman J."/>
            <person name="Nusbaum C."/>
            <person name="Birren B."/>
        </authorList>
    </citation>
    <scope>NUCLEOTIDE SEQUENCE [LARGE SCALE GENOMIC DNA]</scope>
    <source>
        <strain evidence="2 3">PRA339</strain>
    </source>
</reference>
<feature type="chain" id="PRO_5001572472" evidence="1">
    <location>
        <begin position="17"/>
        <end position="108"/>
    </location>
</feature>
<name>A0A059F292_9MICR</name>
<organism evidence="2 3">
    <name type="scientific">Anncaliia algerae PRA339</name>
    <dbReference type="NCBI Taxonomy" id="1288291"/>
    <lineage>
        <taxon>Eukaryota</taxon>
        <taxon>Fungi</taxon>
        <taxon>Fungi incertae sedis</taxon>
        <taxon>Microsporidia</taxon>
        <taxon>Tubulinosematoidea</taxon>
        <taxon>Tubulinosematidae</taxon>
        <taxon>Anncaliia</taxon>
    </lineage>
</organism>
<proteinExistence type="predicted"/>
<keyword evidence="3" id="KW-1185">Reference proteome</keyword>
<dbReference type="AlphaFoldDB" id="A0A059F292"/>
<feature type="non-terminal residue" evidence="2">
    <location>
        <position position="108"/>
    </location>
</feature>
<evidence type="ECO:0000313" key="2">
    <source>
        <dbReference type="EMBL" id="KCZ81232.1"/>
    </source>
</evidence>
<dbReference type="VEuPathDB" id="MicrosporidiaDB:H312_01309"/>
<protein>
    <submittedName>
        <fullName evidence="2">Uncharacterized protein</fullName>
    </submittedName>
</protein>
<evidence type="ECO:0000256" key="1">
    <source>
        <dbReference type="SAM" id="SignalP"/>
    </source>
</evidence>
<dbReference type="EMBL" id="KK365146">
    <property type="protein sequence ID" value="KCZ81232.1"/>
    <property type="molecule type" value="Genomic_DNA"/>
</dbReference>
<keyword evidence="1" id="KW-0732">Signal</keyword>
<evidence type="ECO:0000313" key="3">
    <source>
        <dbReference type="Proteomes" id="UP000030655"/>
    </source>
</evidence>
<dbReference type="Proteomes" id="UP000030655">
    <property type="component" value="Unassembled WGS sequence"/>
</dbReference>
<sequence length="108" mass="12051">MLAFITFTHVLAATSTNPLAGDNTEVESYEKYYKILSNPTFGAKNPRNFSDDVFKFGILNTASELFASVNNKINSINDISVFHHSLITIVDLFVQNINVNNKYAINDS</sequence>
<dbReference type="HOGENOM" id="CLU_2203144_0_0_1"/>
<reference evidence="3" key="1">
    <citation type="submission" date="2013-02" db="EMBL/GenBank/DDBJ databases">
        <authorList>
            <consortium name="The Broad Institute Genome Sequencing Platform"/>
            <person name="Cuomo C."/>
            <person name="Becnel J."/>
            <person name="Sanscrainte N."/>
            <person name="Walker B."/>
            <person name="Young S.K."/>
            <person name="Zeng Q."/>
            <person name="Gargeya S."/>
            <person name="Fitzgerald M."/>
            <person name="Haas B."/>
            <person name="Abouelleil A."/>
            <person name="Alvarado L."/>
            <person name="Arachchi H.M."/>
            <person name="Berlin A.M."/>
            <person name="Chapman S.B."/>
            <person name="Dewar J."/>
            <person name="Goldberg J."/>
            <person name="Griggs A."/>
            <person name="Gujja S."/>
            <person name="Hansen M."/>
            <person name="Howarth C."/>
            <person name="Imamovic A."/>
            <person name="Larimer J."/>
            <person name="McCowan C."/>
            <person name="Murphy C."/>
            <person name="Neiman D."/>
            <person name="Pearson M."/>
            <person name="Priest M."/>
            <person name="Roberts A."/>
            <person name="Saif S."/>
            <person name="Shea T."/>
            <person name="Sisk P."/>
            <person name="Sykes S."/>
            <person name="Wortman J."/>
            <person name="Nusbaum C."/>
            <person name="Birren B."/>
        </authorList>
    </citation>
    <scope>NUCLEOTIDE SEQUENCE [LARGE SCALE GENOMIC DNA]</scope>
    <source>
        <strain evidence="3">PRA339</strain>
    </source>
</reference>
<feature type="signal peptide" evidence="1">
    <location>
        <begin position="1"/>
        <end position="16"/>
    </location>
</feature>
<accession>A0A059F292</accession>